<evidence type="ECO:0000313" key="3">
    <source>
        <dbReference type="EMBL" id="GHE98420.1"/>
    </source>
</evidence>
<keyword evidence="4" id="KW-1185">Reference proteome</keyword>
<dbReference type="Pfam" id="PF00501">
    <property type="entry name" value="AMP-binding"/>
    <property type="match status" value="1"/>
</dbReference>
<gene>
    <name evidence="3" type="ORF">GCM10016455_18900</name>
</gene>
<comment type="caution">
    <text evidence="3">The sequence shown here is derived from an EMBL/GenBank/DDBJ whole genome shotgun (WGS) entry which is preliminary data.</text>
</comment>
<feature type="domain" description="AMP-binding enzyme C-terminal" evidence="2">
    <location>
        <begin position="288"/>
        <end position="361"/>
    </location>
</feature>
<dbReference type="PANTHER" id="PTHR43767">
    <property type="entry name" value="LONG-CHAIN-FATTY-ACID--COA LIGASE"/>
    <property type="match status" value="1"/>
</dbReference>
<dbReference type="InterPro" id="IPR050237">
    <property type="entry name" value="ATP-dep_AMP-bd_enzyme"/>
</dbReference>
<dbReference type="InterPro" id="IPR025110">
    <property type="entry name" value="AMP-bd_C"/>
</dbReference>
<dbReference type="EMBL" id="BNCH01000003">
    <property type="protein sequence ID" value="GHE98420.1"/>
    <property type="molecule type" value="Genomic_DNA"/>
</dbReference>
<dbReference type="InterPro" id="IPR045851">
    <property type="entry name" value="AMP-bd_C_sf"/>
</dbReference>
<evidence type="ECO:0000313" key="4">
    <source>
        <dbReference type="Proteomes" id="UP000609802"/>
    </source>
</evidence>
<dbReference type="SUPFAM" id="SSF56801">
    <property type="entry name" value="Acetyl-CoA synthetase-like"/>
    <property type="match status" value="1"/>
</dbReference>
<evidence type="ECO:0008006" key="5">
    <source>
        <dbReference type="Google" id="ProtNLM"/>
    </source>
</evidence>
<dbReference type="Pfam" id="PF13193">
    <property type="entry name" value="AMP-binding_C"/>
    <property type="match status" value="1"/>
</dbReference>
<name>A0ABQ3IYF9_9RHOB</name>
<dbReference type="Proteomes" id="UP000609802">
    <property type="component" value="Unassembled WGS sequence"/>
</dbReference>
<accession>A0ABQ3IYF9</accession>
<sequence>MGSATARALEAVVDLLRRGKSLSVTQAGVGAAEQTGAGQRLLVQSAGSTGAPKIIRRSPASWRASFEVTRDRFGVGPKAPYAVLGAITHSLTLYAVLEAFDIGCDLSVLTGLSPRSQARALRENGVQVLYATPTQLRLLAAASEEPIESLRWVFCGGGMLDVSTRTQICEMFPRATVREFFGASETSFVAISDAQTPPGAVGRAYPGVELCIRDGQGRHTSGTGEIWVKSPYLFDGYAMGNSPDTRWQGDYLSIGEMGQLDQGGNLTVLGRKSRMVTVADQNVFPEVVEAQMRAVPGVGPCAAIPVPDPTRGQVIVGVVEGAQDDALARRLQAHCRNVLGAHACPRRIVFVDRLPMLSAGKADLVALARDLGQRV</sequence>
<protein>
    <recommendedName>
        <fullName evidence="5">Long-chain acyl-CoA synthetase</fullName>
    </recommendedName>
</protein>
<reference evidence="4" key="1">
    <citation type="journal article" date="2019" name="Int. J. Syst. Evol. Microbiol.">
        <title>The Global Catalogue of Microorganisms (GCM) 10K type strain sequencing project: providing services to taxonomists for standard genome sequencing and annotation.</title>
        <authorList>
            <consortium name="The Broad Institute Genomics Platform"/>
            <consortium name="The Broad Institute Genome Sequencing Center for Infectious Disease"/>
            <person name="Wu L."/>
            <person name="Ma J."/>
        </authorList>
    </citation>
    <scope>NUCLEOTIDE SEQUENCE [LARGE SCALE GENOMIC DNA]</scope>
    <source>
        <strain evidence="4">KCTC 42443</strain>
    </source>
</reference>
<dbReference type="InterPro" id="IPR000873">
    <property type="entry name" value="AMP-dep_synth/lig_dom"/>
</dbReference>
<dbReference type="Gene3D" id="3.30.300.30">
    <property type="match status" value="1"/>
</dbReference>
<proteinExistence type="predicted"/>
<dbReference type="Gene3D" id="3.40.50.12780">
    <property type="entry name" value="N-terminal domain of ligase-like"/>
    <property type="match status" value="1"/>
</dbReference>
<evidence type="ECO:0000259" key="2">
    <source>
        <dbReference type="Pfam" id="PF13193"/>
    </source>
</evidence>
<organism evidence="3 4">
    <name type="scientific">Aliiroseovarius zhejiangensis</name>
    <dbReference type="NCBI Taxonomy" id="1632025"/>
    <lineage>
        <taxon>Bacteria</taxon>
        <taxon>Pseudomonadati</taxon>
        <taxon>Pseudomonadota</taxon>
        <taxon>Alphaproteobacteria</taxon>
        <taxon>Rhodobacterales</taxon>
        <taxon>Paracoccaceae</taxon>
        <taxon>Aliiroseovarius</taxon>
    </lineage>
</organism>
<dbReference type="InterPro" id="IPR042099">
    <property type="entry name" value="ANL_N_sf"/>
</dbReference>
<feature type="domain" description="AMP-dependent synthetase/ligase" evidence="1">
    <location>
        <begin position="46"/>
        <end position="237"/>
    </location>
</feature>
<evidence type="ECO:0000259" key="1">
    <source>
        <dbReference type="Pfam" id="PF00501"/>
    </source>
</evidence>
<dbReference type="PANTHER" id="PTHR43767:SF1">
    <property type="entry name" value="NONRIBOSOMAL PEPTIDE SYNTHASE PES1 (EUROFUNG)-RELATED"/>
    <property type="match status" value="1"/>
</dbReference>